<evidence type="ECO:0000256" key="1">
    <source>
        <dbReference type="SAM" id="MobiDB-lite"/>
    </source>
</evidence>
<protein>
    <submittedName>
        <fullName evidence="2">Type I CRISPR-associated protein Cas7</fullName>
    </submittedName>
</protein>
<evidence type="ECO:0000313" key="2">
    <source>
        <dbReference type="EMBL" id="MFC5354812.1"/>
    </source>
</evidence>
<feature type="region of interest" description="Disordered" evidence="1">
    <location>
        <begin position="17"/>
        <end position="40"/>
    </location>
</feature>
<accession>A0ABW0G408</accession>
<proteinExistence type="predicted"/>
<organism evidence="2 3">
    <name type="scientific">Azospirillum himalayense</name>
    <dbReference type="NCBI Taxonomy" id="654847"/>
    <lineage>
        <taxon>Bacteria</taxon>
        <taxon>Pseudomonadati</taxon>
        <taxon>Pseudomonadota</taxon>
        <taxon>Alphaproteobacteria</taxon>
        <taxon>Rhodospirillales</taxon>
        <taxon>Azospirillaceae</taxon>
        <taxon>Azospirillum</taxon>
    </lineage>
</organism>
<feature type="compositionally biased region" description="Basic and acidic residues" evidence="1">
    <location>
        <begin position="29"/>
        <end position="38"/>
    </location>
</feature>
<dbReference type="EMBL" id="JBHSLC010000010">
    <property type="protein sequence ID" value="MFC5354812.1"/>
    <property type="molecule type" value="Genomic_DNA"/>
</dbReference>
<sequence length="302" mass="32469">MSTTFNRGTGLLVINVVNSNPNGDPDAESEPRTFESDGRGLISPVSFKRKLRDLMEDEEGEVRAAALAAAAVAGAGAGGPQSSAQSFGILESRGRSREAIGAMPLEAFRAAYWDGRVFGNTFVEKKDKGKFITTGVVQVGPGVSVSPVQIERLTLTNKAGVEGDKDRGMAPLAFRVVRHGLYVMPFFVNPSAARKSGCDARDIDVLKFLIPHAYAHTASGIRPQVEVVHAWYAEHKSALGSCPDPLLLAALKPRRRNGADGEEPSHAIDDYDIPTTLPDELRARLASFEDLTLKDWSLRAAA</sequence>
<evidence type="ECO:0000313" key="3">
    <source>
        <dbReference type="Proteomes" id="UP001596166"/>
    </source>
</evidence>
<dbReference type="Pfam" id="PF05107">
    <property type="entry name" value="Cas_Cas7"/>
    <property type="match status" value="1"/>
</dbReference>
<gene>
    <name evidence="2" type="ORF">ACFPMG_07320</name>
</gene>
<comment type="caution">
    <text evidence="2">The sequence shown here is derived from an EMBL/GenBank/DDBJ whole genome shotgun (WGS) entry which is preliminary data.</text>
</comment>
<dbReference type="InterPro" id="IPR006482">
    <property type="entry name" value="Cas7_Csh2/Csh2"/>
</dbReference>
<dbReference type="Proteomes" id="UP001596166">
    <property type="component" value="Unassembled WGS sequence"/>
</dbReference>
<dbReference type="RefSeq" id="WP_376994528.1">
    <property type="nucleotide sequence ID" value="NZ_JBHSLC010000010.1"/>
</dbReference>
<keyword evidence="3" id="KW-1185">Reference proteome</keyword>
<name>A0ABW0G408_9PROT</name>
<reference evidence="3" key="1">
    <citation type="journal article" date="2019" name="Int. J. Syst. Evol. Microbiol.">
        <title>The Global Catalogue of Microorganisms (GCM) 10K type strain sequencing project: providing services to taxonomists for standard genome sequencing and annotation.</title>
        <authorList>
            <consortium name="The Broad Institute Genomics Platform"/>
            <consortium name="The Broad Institute Genome Sequencing Center for Infectious Disease"/>
            <person name="Wu L."/>
            <person name="Ma J."/>
        </authorList>
    </citation>
    <scope>NUCLEOTIDE SEQUENCE [LARGE SCALE GENOMIC DNA]</scope>
    <source>
        <strain evidence="3">CCUG 58760</strain>
    </source>
</reference>